<reference evidence="1" key="1">
    <citation type="submission" date="2016-12" db="EMBL/GenBank/DDBJ databases">
        <authorList>
            <person name="Moulin L."/>
        </authorList>
    </citation>
    <scope>NUCLEOTIDE SEQUENCE [LARGE SCALE GENOMIC DNA]</scope>
    <source>
        <strain evidence="1">STM 7183</strain>
    </source>
</reference>
<accession>A0A1N7SSB0</accession>
<dbReference type="EMBL" id="CYGY02000078">
    <property type="protein sequence ID" value="SIT50345.1"/>
    <property type="molecule type" value="Genomic_DNA"/>
</dbReference>
<gene>
    <name evidence="1" type="ORF">BN2476_780015</name>
</gene>
<dbReference type="Proteomes" id="UP000195569">
    <property type="component" value="Unassembled WGS sequence"/>
</dbReference>
<evidence type="ECO:0000313" key="2">
    <source>
        <dbReference type="Proteomes" id="UP000195569"/>
    </source>
</evidence>
<evidence type="ECO:0000313" key="1">
    <source>
        <dbReference type="EMBL" id="SIT50345.1"/>
    </source>
</evidence>
<name>A0A1N7SSB0_9BURK</name>
<dbReference type="AlphaFoldDB" id="A0A1N7SSB0"/>
<sequence>MADKLLAERLEDPIIRGAREKLAQIASALADRHVEKGCAAWLSRE</sequence>
<keyword evidence="2" id="KW-1185">Reference proteome</keyword>
<comment type="caution">
    <text evidence="1">The sequence shown here is derived from an EMBL/GenBank/DDBJ whole genome shotgun (WGS) entry which is preliminary data.</text>
</comment>
<protein>
    <submittedName>
        <fullName evidence="1">Uncharacterized protein</fullName>
    </submittedName>
</protein>
<proteinExistence type="predicted"/>
<organism evidence="1 2">
    <name type="scientific">Paraburkholderia piptadeniae</name>
    <dbReference type="NCBI Taxonomy" id="1701573"/>
    <lineage>
        <taxon>Bacteria</taxon>
        <taxon>Pseudomonadati</taxon>
        <taxon>Pseudomonadota</taxon>
        <taxon>Betaproteobacteria</taxon>
        <taxon>Burkholderiales</taxon>
        <taxon>Burkholderiaceae</taxon>
        <taxon>Paraburkholderia</taxon>
    </lineage>
</organism>